<evidence type="ECO:0000313" key="2">
    <source>
        <dbReference type="EMBL" id="RID85118.1"/>
    </source>
</evidence>
<evidence type="ECO:0000259" key="1">
    <source>
        <dbReference type="Pfam" id="PF22790"/>
    </source>
</evidence>
<dbReference type="Pfam" id="PF22790">
    <property type="entry name" value="YkoP"/>
    <property type="match status" value="1"/>
</dbReference>
<gene>
    <name evidence="2" type="ORF">D1953_12515</name>
</gene>
<sequence>MRNYLLNIWNLVDPIYYRLSHLNYLPEKSVLRVKLTRYKGRSVILSDGTVINKNDFLIKIHLHNAVLLKELKQIKSDLRRGRFVFQAVKESLPSLVLFIQQHPQVKQIKGIIGITTLNKGANHLGFEVIPITNFFYKWFKWASFLPISLLSGTNSYKHPAPPSYLFMSKDGLTSRYKGD</sequence>
<protein>
    <recommendedName>
        <fullName evidence="1">YkoP-like domain-containing protein</fullName>
    </recommendedName>
</protein>
<dbReference type="EMBL" id="QWVS01000021">
    <property type="protein sequence ID" value="RID85118.1"/>
    <property type="molecule type" value="Genomic_DNA"/>
</dbReference>
<proteinExistence type="predicted"/>
<evidence type="ECO:0000313" key="3">
    <source>
        <dbReference type="Proteomes" id="UP000266016"/>
    </source>
</evidence>
<accession>A0A398B8F9</accession>
<name>A0A398B8F9_9BACI</name>
<feature type="domain" description="YkoP-like" evidence="1">
    <location>
        <begin position="2"/>
        <end position="176"/>
    </location>
</feature>
<reference evidence="2 3" key="1">
    <citation type="submission" date="2018-08" db="EMBL/GenBank/DDBJ databases">
        <title>Bacillus jemisoniae sp. nov., Bacillus chryseoplanitiae sp. nov., Bacillus resnikiae sp. nov., and Bacillus frankliniae sp. nov., isolated from Viking spacecraft and associated surfaces.</title>
        <authorList>
            <person name="Seuylemezian A."/>
            <person name="Vaishampayan P."/>
        </authorList>
    </citation>
    <scope>NUCLEOTIDE SEQUENCE [LARGE SCALE GENOMIC DNA]</scope>
    <source>
        <strain evidence="2 3">MA001</strain>
    </source>
</reference>
<keyword evidence="3" id="KW-1185">Reference proteome</keyword>
<dbReference type="AlphaFoldDB" id="A0A398B8F9"/>
<dbReference type="Proteomes" id="UP000266016">
    <property type="component" value="Unassembled WGS sequence"/>
</dbReference>
<comment type="caution">
    <text evidence="2">The sequence shown here is derived from an EMBL/GenBank/DDBJ whole genome shotgun (WGS) entry which is preliminary data.</text>
</comment>
<organism evidence="2 3">
    <name type="scientific">Peribacillus asahii</name>
    <dbReference type="NCBI Taxonomy" id="228899"/>
    <lineage>
        <taxon>Bacteria</taxon>
        <taxon>Bacillati</taxon>
        <taxon>Bacillota</taxon>
        <taxon>Bacilli</taxon>
        <taxon>Bacillales</taxon>
        <taxon>Bacillaceae</taxon>
        <taxon>Peribacillus</taxon>
    </lineage>
</organism>
<dbReference type="InterPro" id="IPR054467">
    <property type="entry name" value="YkoP-like_dom"/>
</dbReference>